<organism evidence="7 8">
    <name type="scientific">Amycolatopsis thermoflava</name>
    <dbReference type="NCBI Taxonomy" id="84480"/>
    <lineage>
        <taxon>Bacteria</taxon>
        <taxon>Bacillati</taxon>
        <taxon>Actinomycetota</taxon>
        <taxon>Actinomycetes</taxon>
        <taxon>Pseudonocardiales</taxon>
        <taxon>Pseudonocardiaceae</taxon>
        <taxon>Amycolatopsis</taxon>
        <taxon>Amycolatopsis methanolica group</taxon>
    </lineage>
</organism>
<dbReference type="PANTHER" id="PTHR43725">
    <property type="entry name" value="UDP-GLUCOSE 4-EPIMERASE"/>
    <property type="match status" value="1"/>
</dbReference>
<evidence type="ECO:0000256" key="3">
    <source>
        <dbReference type="ARBA" id="ARBA00018569"/>
    </source>
</evidence>
<dbReference type="RefSeq" id="WP_148085672.1">
    <property type="nucleotide sequence ID" value="NZ_RKHY01000001.1"/>
</dbReference>
<gene>
    <name evidence="7" type="ORF">EDD35_0744</name>
</gene>
<evidence type="ECO:0000259" key="6">
    <source>
        <dbReference type="Pfam" id="PF01370"/>
    </source>
</evidence>
<protein>
    <recommendedName>
        <fullName evidence="3">UDP-glucose 4-epimerase</fullName>
    </recommendedName>
    <alternativeName>
        <fullName evidence="5">Galactowaldenase</fullName>
    </alternativeName>
    <alternativeName>
        <fullName evidence="4">UDP-galactose 4-epimerase</fullName>
    </alternativeName>
</protein>
<dbReference type="Proteomes" id="UP000274843">
    <property type="component" value="Unassembled WGS sequence"/>
</dbReference>
<dbReference type="EMBL" id="RKHY01000001">
    <property type="protein sequence ID" value="ROS38467.1"/>
    <property type="molecule type" value="Genomic_DNA"/>
</dbReference>
<accession>A0A3N2GPB8</accession>
<sequence>MRVLVMGGTRFVGVAAVEALLEQGHQVTVFHRGSRRPRWSAPVGEVLGDRTVRDDLMPLAALDIDAVLDLSAYTRAQTALLLDVLPAVPHVVHASTINVYRPSPLLPWPEDTPYGPHPLWGRYAVEKIGCEQELRSARPAPLRTVAVRMPLVLGPRNFIPREEFVLNRLLDGATILLPGDGQAVHQYIHLTHAADALARAVTTTTTPGFTAYNVASPRCITSLEGFVQICAEVAGVPATVRTVGGGPTGLDRPVFDQRDCVFPFTNENTVADLGAAREAGLLSPFLDLREMVDGALRALRDEPERRRWERTAAERLAMDRTSVGTP</sequence>
<evidence type="ECO:0000313" key="7">
    <source>
        <dbReference type="EMBL" id="ROS38467.1"/>
    </source>
</evidence>
<name>A0A3N2GPB8_9PSEU</name>
<dbReference type="Pfam" id="PF01370">
    <property type="entry name" value="Epimerase"/>
    <property type="match status" value="1"/>
</dbReference>
<keyword evidence="8" id="KW-1185">Reference proteome</keyword>
<evidence type="ECO:0000256" key="4">
    <source>
        <dbReference type="ARBA" id="ARBA00031367"/>
    </source>
</evidence>
<evidence type="ECO:0000256" key="1">
    <source>
        <dbReference type="ARBA" id="ARBA00004947"/>
    </source>
</evidence>
<evidence type="ECO:0000256" key="2">
    <source>
        <dbReference type="ARBA" id="ARBA00007637"/>
    </source>
</evidence>
<dbReference type="InterPro" id="IPR001509">
    <property type="entry name" value="Epimerase_deHydtase"/>
</dbReference>
<dbReference type="AlphaFoldDB" id="A0A3N2GPB8"/>
<dbReference type="Gene3D" id="3.40.50.720">
    <property type="entry name" value="NAD(P)-binding Rossmann-like Domain"/>
    <property type="match status" value="1"/>
</dbReference>
<comment type="similarity">
    <text evidence="2">Belongs to the NAD(P)-dependent epimerase/dehydratase family.</text>
</comment>
<feature type="domain" description="NAD-dependent epimerase/dehydratase" evidence="6">
    <location>
        <begin position="3"/>
        <end position="215"/>
    </location>
</feature>
<proteinExistence type="inferred from homology"/>
<evidence type="ECO:0000313" key="8">
    <source>
        <dbReference type="Proteomes" id="UP000274843"/>
    </source>
</evidence>
<dbReference type="InterPro" id="IPR036291">
    <property type="entry name" value="NAD(P)-bd_dom_sf"/>
</dbReference>
<reference evidence="7 8" key="1">
    <citation type="submission" date="2018-11" db="EMBL/GenBank/DDBJ databases">
        <title>Sequencing the genomes of 1000 actinobacteria strains.</title>
        <authorList>
            <person name="Klenk H.-P."/>
        </authorList>
    </citation>
    <scope>NUCLEOTIDE SEQUENCE [LARGE SCALE GENOMIC DNA]</scope>
    <source>
        <strain evidence="7 8">DSM 44348</strain>
    </source>
</reference>
<evidence type="ECO:0000256" key="5">
    <source>
        <dbReference type="ARBA" id="ARBA00033067"/>
    </source>
</evidence>
<comment type="pathway">
    <text evidence="1">Carbohydrate metabolism; galactose metabolism.</text>
</comment>
<dbReference type="GeneID" id="301842214"/>
<comment type="caution">
    <text evidence="7">The sequence shown here is derived from an EMBL/GenBank/DDBJ whole genome shotgun (WGS) entry which is preliminary data.</text>
</comment>
<dbReference type="SUPFAM" id="SSF51735">
    <property type="entry name" value="NAD(P)-binding Rossmann-fold domains"/>
    <property type="match status" value="1"/>
</dbReference>